<name>A0A7U2F934_PHANO</name>
<proteinExistence type="predicted"/>
<keyword evidence="3" id="KW-1185">Reference proteome</keyword>
<dbReference type="AlphaFoldDB" id="A0A7U2F934"/>
<feature type="transmembrane region" description="Helical" evidence="1">
    <location>
        <begin position="23"/>
        <end position="43"/>
    </location>
</feature>
<accession>A0A7U2F934</accession>
<keyword evidence="1" id="KW-0812">Transmembrane</keyword>
<keyword evidence="1" id="KW-0472">Membrane</keyword>
<keyword evidence="1" id="KW-1133">Transmembrane helix</keyword>
<organism evidence="2 3">
    <name type="scientific">Phaeosphaeria nodorum (strain SN15 / ATCC MYA-4574 / FGSC 10173)</name>
    <name type="common">Glume blotch fungus</name>
    <name type="synonym">Parastagonospora nodorum</name>
    <dbReference type="NCBI Taxonomy" id="321614"/>
    <lineage>
        <taxon>Eukaryota</taxon>
        <taxon>Fungi</taxon>
        <taxon>Dikarya</taxon>
        <taxon>Ascomycota</taxon>
        <taxon>Pezizomycotina</taxon>
        <taxon>Dothideomycetes</taxon>
        <taxon>Pleosporomycetidae</taxon>
        <taxon>Pleosporales</taxon>
        <taxon>Pleosporineae</taxon>
        <taxon>Phaeosphaeriaceae</taxon>
        <taxon>Parastagonospora</taxon>
    </lineage>
</organism>
<dbReference type="Proteomes" id="UP000663193">
    <property type="component" value="Chromosome 11"/>
</dbReference>
<evidence type="ECO:0000256" key="1">
    <source>
        <dbReference type="SAM" id="Phobius"/>
    </source>
</evidence>
<sequence length="60" mass="6502">LQTVAHIYTTCTPTRSISADMKLFVAITLAFAALVAAAPENIAKEAVNERSPQRSTKRNI</sequence>
<dbReference type="VEuPathDB" id="FungiDB:JI435_092290"/>
<reference evidence="3" key="1">
    <citation type="journal article" date="2021" name="BMC Genomics">
        <title>Chromosome-level genome assembly and manually-curated proteome of model necrotroph Parastagonospora nodorum Sn15 reveals a genome-wide trove of candidate effector homologs, and redundancy of virulence-related functions within an accessory chromosome.</title>
        <authorList>
            <person name="Bertazzoni S."/>
            <person name="Jones D.A.B."/>
            <person name="Phan H.T."/>
            <person name="Tan K.-C."/>
            <person name="Hane J.K."/>
        </authorList>
    </citation>
    <scope>NUCLEOTIDE SEQUENCE [LARGE SCALE GENOMIC DNA]</scope>
    <source>
        <strain evidence="3">SN15 / ATCC MYA-4574 / FGSC 10173)</strain>
    </source>
</reference>
<evidence type="ECO:0000313" key="3">
    <source>
        <dbReference type="Proteomes" id="UP000663193"/>
    </source>
</evidence>
<protein>
    <submittedName>
        <fullName evidence="2">Uncharacterized protein</fullName>
    </submittedName>
</protein>
<evidence type="ECO:0000313" key="2">
    <source>
        <dbReference type="EMBL" id="QRD00688.1"/>
    </source>
</evidence>
<gene>
    <name evidence="2" type="ORF">JI435_092290</name>
</gene>
<feature type="non-terminal residue" evidence="2">
    <location>
        <position position="60"/>
    </location>
</feature>
<dbReference type="EMBL" id="CP069033">
    <property type="protein sequence ID" value="QRD00688.1"/>
    <property type="molecule type" value="Genomic_DNA"/>
</dbReference>